<reference evidence="2 3" key="1">
    <citation type="submission" date="2020-07" db="EMBL/GenBank/DDBJ databases">
        <title>Genomic Encyclopedia of Type Strains, Phase IV (KMG-V): Genome sequencing to study the core and pangenomes of soil and plant-associated prokaryotes.</title>
        <authorList>
            <person name="Whitman W."/>
        </authorList>
    </citation>
    <scope>NUCLEOTIDE SEQUENCE [LARGE SCALE GENOMIC DNA]</scope>
    <source>
        <strain evidence="2 3">M8UP30</strain>
    </source>
</reference>
<keyword evidence="2" id="KW-0808">Transferase</keyword>
<dbReference type="NCBIfam" id="TIGR01444">
    <property type="entry name" value="fkbM_fam"/>
    <property type="match status" value="1"/>
</dbReference>
<evidence type="ECO:0000313" key="3">
    <source>
        <dbReference type="Proteomes" id="UP000534186"/>
    </source>
</evidence>
<dbReference type="Pfam" id="PF05050">
    <property type="entry name" value="Methyltransf_21"/>
    <property type="match status" value="1"/>
</dbReference>
<feature type="domain" description="Methyltransferase FkbM" evidence="1">
    <location>
        <begin position="34"/>
        <end position="191"/>
    </location>
</feature>
<dbReference type="AlphaFoldDB" id="A0A7Y9NNT8"/>
<evidence type="ECO:0000259" key="1">
    <source>
        <dbReference type="Pfam" id="PF05050"/>
    </source>
</evidence>
<keyword evidence="2" id="KW-0489">Methyltransferase</keyword>
<dbReference type="Proteomes" id="UP000534186">
    <property type="component" value="Unassembled WGS sequence"/>
</dbReference>
<organism evidence="2 3">
    <name type="scientific">Tunturiibacter lichenicola</name>
    <dbReference type="NCBI Taxonomy" id="2051959"/>
    <lineage>
        <taxon>Bacteria</taxon>
        <taxon>Pseudomonadati</taxon>
        <taxon>Acidobacteriota</taxon>
        <taxon>Terriglobia</taxon>
        <taxon>Terriglobales</taxon>
        <taxon>Acidobacteriaceae</taxon>
        <taxon>Tunturiibacter</taxon>
    </lineage>
</organism>
<dbReference type="GO" id="GO:0032259">
    <property type="term" value="P:methylation"/>
    <property type="evidence" value="ECO:0007669"/>
    <property type="project" value="UniProtKB-KW"/>
</dbReference>
<comment type="caution">
    <text evidence="2">The sequence shown here is derived from an EMBL/GenBank/DDBJ whole genome shotgun (WGS) entry which is preliminary data.</text>
</comment>
<dbReference type="Gene3D" id="3.40.50.150">
    <property type="entry name" value="Vaccinia Virus protein VP39"/>
    <property type="match status" value="1"/>
</dbReference>
<dbReference type="PANTHER" id="PTHR36973:SF4">
    <property type="entry name" value="NODULATION PROTEIN"/>
    <property type="match status" value="1"/>
</dbReference>
<dbReference type="InterPro" id="IPR029063">
    <property type="entry name" value="SAM-dependent_MTases_sf"/>
</dbReference>
<sequence length="219" mass="24752">MSLRSKVRKILGVRSFNSDDDHLRMIPNAATIFDVGANVGQTAKNYRRLYPQANIWSFEPAPEPFKELEHCLSYKFTPMRLALSDLKGSAQLNIGDESYTNSLLVRGNGARRTIDVATDTVDNICSSYRVHEIDILKIDVEGAETRVLNGAVETFSRRAIKAVFIEVYFTPAYRDMPLFSALDDHLKSSGFYLHGLYSFFRGHNERLSFGNALYLLDKG</sequence>
<dbReference type="GO" id="GO:0008171">
    <property type="term" value="F:O-methyltransferase activity"/>
    <property type="evidence" value="ECO:0007669"/>
    <property type="project" value="TreeGrafter"/>
</dbReference>
<gene>
    <name evidence="2" type="ORF">HDF12_003041</name>
</gene>
<dbReference type="InterPro" id="IPR053188">
    <property type="entry name" value="FkbM_Methyltransferase"/>
</dbReference>
<dbReference type="SUPFAM" id="SSF53335">
    <property type="entry name" value="S-adenosyl-L-methionine-dependent methyltransferases"/>
    <property type="match status" value="1"/>
</dbReference>
<dbReference type="InterPro" id="IPR006342">
    <property type="entry name" value="FkbM_mtfrase"/>
</dbReference>
<name>A0A7Y9NNT8_9BACT</name>
<dbReference type="EMBL" id="JACCCV010000002">
    <property type="protein sequence ID" value="NYF52642.1"/>
    <property type="molecule type" value="Genomic_DNA"/>
</dbReference>
<evidence type="ECO:0000313" key="2">
    <source>
        <dbReference type="EMBL" id="NYF52642.1"/>
    </source>
</evidence>
<protein>
    <submittedName>
        <fullName evidence="2">FkbM family methyltransferase</fullName>
    </submittedName>
</protein>
<accession>A0A7Y9NNT8</accession>
<proteinExistence type="predicted"/>
<dbReference type="PANTHER" id="PTHR36973">
    <property type="entry name" value="SLL1456 PROTEIN-RELATED"/>
    <property type="match status" value="1"/>
</dbReference>